<evidence type="ECO:0000259" key="8">
    <source>
        <dbReference type="PROSITE" id="PS52027"/>
    </source>
</evidence>
<accession>A0ABP0GMS9</accession>
<keyword evidence="10" id="KW-1185">Reference proteome</keyword>
<dbReference type="Gene3D" id="3.30.160.60">
    <property type="entry name" value="Classic Zinc Finger"/>
    <property type="match status" value="1"/>
</dbReference>
<evidence type="ECO:0000256" key="7">
    <source>
        <dbReference type="SAM" id="MobiDB-lite"/>
    </source>
</evidence>
<dbReference type="PANTHER" id="PTHR14649:SF1">
    <property type="entry name" value="ZINC FINGER C2HC DOMAIN-CONTAINING PROTEIN 1C"/>
    <property type="match status" value="1"/>
</dbReference>
<protein>
    <recommendedName>
        <fullName evidence="8">C2HC/C3H-type domain-containing protein</fullName>
    </recommendedName>
</protein>
<evidence type="ECO:0000313" key="10">
    <source>
        <dbReference type="Proteomes" id="UP001642483"/>
    </source>
</evidence>
<feature type="compositionally biased region" description="Polar residues" evidence="7">
    <location>
        <begin position="87"/>
        <end position="99"/>
    </location>
</feature>
<proteinExistence type="inferred from homology"/>
<organism evidence="9 10">
    <name type="scientific">Clavelina lepadiformis</name>
    <name type="common">Light-bulb sea squirt</name>
    <name type="synonym">Ascidia lepadiformis</name>
    <dbReference type="NCBI Taxonomy" id="159417"/>
    <lineage>
        <taxon>Eukaryota</taxon>
        <taxon>Metazoa</taxon>
        <taxon>Chordata</taxon>
        <taxon>Tunicata</taxon>
        <taxon>Ascidiacea</taxon>
        <taxon>Aplousobranchia</taxon>
        <taxon>Clavelinidae</taxon>
        <taxon>Clavelina</taxon>
    </lineage>
</organism>
<evidence type="ECO:0000256" key="4">
    <source>
        <dbReference type="ARBA" id="ARBA00022833"/>
    </source>
</evidence>
<evidence type="ECO:0000256" key="1">
    <source>
        <dbReference type="ARBA" id="ARBA00010843"/>
    </source>
</evidence>
<feature type="compositionally biased region" description="Polar residues" evidence="7">
    <location>
        <begin position="8"/>
        <end position="24"/>
    </location>
</feature>
<keyword evidence="3 6" id="KW-0863">Zinc-finger</keyword>
<evidence type="ECO:0000256" key="6">
    <source>
        <dbReference type="PROSITE-ProRule" id="PRU01371"/>
    </source>
</evidence>
<feature type="compositionally biased region" description="Low complexity" evidence="7">
    <location>
        <begin position="433"/>
        <end position="442"/>
    </location>
</feature>
<feature type="compositionally biased region" description="Polar residues" evidence="7">
    <location>
        <begin position="126"/>
        <end position="136"/>
    </location>
</feature>
<comment type="caution">
    <text evidence="9">The sequence shown here is derived from an EMBL/GenBank/DDBJ whole genome shotgun (WGS) entry which is preliminary data.</text>
</comment>
<feature type="region of interest" description="Disordered" evidence="7">
    <location>
        <begin position="239"/>
        <end position="258"/>
    </location>
</feature>
<comment type="similarity">
    <text evidence="1">Belongs to the ZC2HC1 family.</text>
</comment>
<dbReference type="PROSITE" id="PS52027">
    <property type="entry name" value="ZF_C2HC_C3H"/>
    <property type="match status" value="1"/>
</dbReference>
<dbReference type="InterPro" id="IPR049899">
    <property type="entry name" value="Znf_C2HC_C3H"/>
</dbReference>
<dbReference type="EMBL" id="CAWYQH010000130">
    <property type="protein sequence ID" value="CAK8692221.1"/>
    <property type="molecule type" value="Genomic_DNA"/>
</dbReference>
<dbReference type="PANTHER" id="PTHR14649">
    <property type="entry name" value="ZINC FINGER C2HC DOMAIN-CONTAINING PROTEIN 1C"/>
    <property type="match status" value="1"/>
</dbReference>
<sequence>MALDTAFRHQNNVKKSTMENPTKTHFSRQRHSSQTKHSDDDSKHMSLLYVMQRNYREKLAMKLRGEKGNQMAEKGKTKSLVQISEKSRQLVNDYNTSHRNGYGPTKRETTWSGSSNRNHRLPPLSLRNNTHNSNVNDSHMMHAHNEYNYIEEEHRQIAPNLYQQHKHNLSVKNISSLKAVDKQTANGLSYQAKKENVAVPPMDSILDQTLDGADSPPPNLSNLRLLKSKKKRELLKLKNKQTSSFHHCSTQEDTDAEPVKFKSGQNLSDFQKWQLEQDSERENRLQKYQNKKVFGSEFENVSFTEIDCKPFAHKSSIYTQAEPKTERKHGLFHLKSSKKQEKAIQPHKISKTSKTDGLSRKVNFPSSRKQNKQDSDYNENSVPFDKTYSKQSGMSDEIRSYKNKSRMRTLSSDSSLALPRFQKPVLVRHDGCSSTSSRASTRNTDYSQGNQVGRDIKATGVVVEPRQTLSKHQNNARETITNNVSNSTYQLTSSAMEIPEYGVVNLIPCDICGRQFNEERLEKHKAICSKTSSKKRKVFNMPQARKKGTDMESYSATKFGLRQRNRKEVMPVNVLKLK</sequence>
<dbReference type="Proteomes" id="UP001642483">
    <property type="component" value="Unassembled WGS sequence"/>
</dbReference>
<feature type="region of interest" description="Disordered" evidence="7">
    <location>
        <begin position="87"/>
        <end position="136"/>
    </location>
</feature>
<keyword evidence="4" id="KW-0862">Zinc</keyword>
<evidence type="ECO:0000256" key="2">
    <source>
        <dbReference type="ARBA" id="ARBA00022723"/>
    </source>
</evidence>
<name>A0ABP0GMS9_CLALP</name>
<evidence type="ECO:0000313" key="9">
    <source>
        <dbReference type="EMBL" id="CAK8692221.1"/>
    </source>
</evidence>
<dbReference type="InterPro" id="IPR026104">
    <property type="entry name" value="ZNF_C2HC_dom_1C"/>
</dbReference>
<evidence type="ECO:0000256" key="3">
    <source>
        <dbReference type="ARBA" id="ARBA00022771"/>
    </source>
</evidence>
<evidence type="ECO:0000256" key="5">
    <source>
        <dbReference type="ARBA" id="ARBA00023054"/>
    </source>
</evidence>
<dbReference type="Pfam" id="PF13913">
    <property type="entry name" value="zf-C2HC_2"/>
    <property type="match status" value="1"/>
</dbReference>
<reference evidence="9 10" key="1">
    <citation type="submission" date="2024-02" db="EMBL/GenBank/DDBJ databases">
        <authorList>
            <person name="Daric V."/>
            <person name="Darras S."/>
        </authorList>
    </citation>
    <scope>NUCLEOTIDE SEQUENCE [LARGE SCALE GENOMIC DNA]</scope>
</reference>
<keyword evidence="2" id="KW-0479">Metal-binding</keyword>
<feature type="region of interest" description="Disordered" evidence="7">
    <location>
        <begin position="1"/>
        <end position="44"/>
    </location>
</feature>
<keyword evidence="5" id="KW-0175">Coiled coil</keyword>
<feature type="domain" description="C2HC/C3H-type" evidence="8">
    <location>
        <begin position="505"/>
        <end position="534"/>
    </location>
</feature>
<feature type="region of interest" description="Disordered" evidence="7">
    <location>
        <begin position="332"/>
        <end position="396"/>
    </location>
</feature>
<feature type="compositionally biased region" description="Basic residues" evidence="7">
    <location>
        <begin position="25"/>
        <end position="34"/>
    </location>
</feature>
<feature type="region of interest" description="Disordered" evidence="7">
    <location>
        <begin position="428"/>
        <end position="451"/>
    </location>
</feature>
<gene>
    <name evidence="9" type="ORF">CVLEPA_LOCUS24951</name>
</gene>